<sequence>AWLGGILEGEGCFRLHTGKYPMISIGMTAEDTIIKVADMWGTRIYRHRNMWETQITGAYAIQWMLTLYLFLNKNRRGIIVEAVKFWRKYSYARASNGIPTMAKCHPDKKLYALGLCSFCYGRKRREEKQLLKVM</sequence>
<organism evidence="1">
    <name type="scientific">marine sediment metagenome</name>
    <dbReference type="NCBI Taxonomy" id="412755"/>
    <lineage>
        <taxon>unclassified sequences</taxon>
        <taxon>metagenomes</taxon>
        <taxon>ecological metagenomes</taxon>
    </lineage>
</organism>
<accession>A0A0F8ZRP5</accession>
<name>A0A0F8ZRP5_9ZZZZ</name>
<proteinExistence type="predicted"/>
<dbReference type="SUPFAM" id="SSF55608">
    <property type="entry name" value="Homing endonucleases"/>
    <property type="match status" value="1"/>
</dbReference>
<evidence type="ECO:0000313" key="1">
    <source>
        <dbReference type="EMBL" id="KKK96522.1"/>
    </source>
</evidence>
<dbReference type="InterPro" id="IPR027434">
    <property type="entry name" value="Homing_endonucl"/>
</dbReference>
<protein>
    <recommendedName>
        <fullName evidence="3">Homing endonuclease LAGLIDADG domain-containing protein</fullName>
    </recommendedName>
</protein>
<gene>
    <name evidence="2" type="ORF">LCGC14_2011030</name>
    <name evidence="1" type="ORF">LCGC14_2661900</name>
</gene>
<evidence type="ECO:0000313" key="2">
    <source>
        <dbReference type="EMBL" id="KKL79818.1"/>
    </source>
</evidence>
<feature type="non-terminal residue" evidence="1">
    <location>
        <position position="1"/>
    </location>
</feature>
<dbReference type="AlphaFoldDB" id="A0A0F8ZRP5"/>
<evidence type="ECO:0008006" key="3">
    <source>
        <dbReference type="Google" id="ProtNLM"/>
    </source>
</evidence>
<dbReference type="EMBL" id="LAZR01023055">
    <property type="protein sequence ID" value="KKL79818.1"/>
    <property type="molecule type" value="Genomic_DNA"/>
</dbReference>
<dbReference type="EMBL" id="LAZR01046445">
    <property type="protein sequence ID" value="KKK96522.1"/>
    <property type="molecule type" value="Genomic_DNA"/>
</dbReference>
<reference evidence="1" key="1">
    <citation type="journal article" date="2015" name="Nature">
        <title>Complex archaea that bridge the gap between prokaryotes and eukaryotes.</title>
        <authorList>
            <person name="Spang A."/>
            <person name="Saw J.H."/>
            <person name="Jorgensen S.L."/>
            <person name="Zaremba-Niedzwiedzka K."/>
            <person name="Martijn J."/>
            <person name="Lind A.E."/>
            <person name="van Eijk R."/>
            <person name="Schleper C."/>
            <person name="Guy L."/>
            <person name="Ettema T.J."/>
        </authorList>
    </citation>
    <scope>NUCLEOTIDE SEQUENCE</scope>
</reference>
<comment type="caution">
    <text evidence="1">The sequence shown here is derived from an EMBL/GenBank/DDBJ whole genome shotgun (WGS) entry which is preliminary data.</text>
</comment>